<feature type="transmembrane region" description="Helical" evidence="7">
    <location>
        <begin position="353"/>
        <end position="372"/>
    </location>
</feature>
<keyword evidence="6 7" id="KW-0472">Membrane</keyword>
<keyword evidence="3" id="KW-1003">Cell membrane</keyword>
<organism evidence="8 9">
    <name type="scientific">Sorangium cellulosum</name>
    <name type="common">Polyangium cellulosum</name>
    <dbReference type="NCBI Taxonomy" id="56"/>
    <lineage>
        <taxon>Bacteria</taxon>
        <taxon>Pseudomonadati</taxon>
        <taxon>Myxococcota</taxon>
        <taxon>Polyangia</taxon>
        <taxon>Polyangiales</taxon>
        <taxon>Polyangiaceae</taxon>
        <taxon>Sorangium</taxon>
    </lineage>
</organism>
<evidence type="ECO:0000256" key="4">
    <source>
        <dbReference type="ARBA" id="ARBA00022692"/>
    </source>
</evidence>
<dbReference type="PANTHER" id="PTHR33567">
    <property type="entry name" value="CHROMATE ION TRANSPORTER (EUROFUNG)"/>
    <property type="match status" value="1"/>
</dbReference>
<evidence type="ECO:0000256" key="1">
    <source>
        <dbReference type="ARBA" id="ARBA00004651"/>
    </source>
</evidence>
<evidence type="ECO:0000256" key="2">
    <source>
        <dbReference type="ARBA" id="ARBA00005262"/>
    </source>
</evidence>
<comment type="subcellular location">
    <subcellularLocation>
        <location evidence="1">Cell membrane</location>
        <topology evidence="1">Multi-pass membrane protein</topology>
    </subcellularLocation>
</comment>
<accession>A0A4V0NI07</accession>
<evidence type="ECO:0000256" key="5">
    <source>
        <dbReference type="ARBA" id="ARBA00022989"/>
    </source>
</evidence>
<evidence type="ECO:0000313" key="8">
    <source>
        <dbReference type="EMBL" id="AUX38512.1"/>
    </source>
</evidence>
<feature type="transmembrane region" description="Helical" evidence="7">
    <location>
        <begin position="160"/>
        <end position="188"/>
    </location>
</feature>
<feature type="transmembrane region" description="Helical" evidence="7">
    <location>
        <begin position="128"/>
        <end position="148"/>
    </location>
</feature>
<evidence type="ECO:0000256" key="6">
    <source>
        <dbReference type="ARBA" id="ARBA00023136"/>
    </source>
</evidence>
<feature type="transmembrane region" description="Helical" evidence="7">
    <location>
        <begin position="91"/>
        <end position="116"/>
    </location>
</feature>
<keyword evidence="5 7" id="KW-1133">Transmembrane helix</keyword>
<dbReference type="EMBL" id="CP012672">
    <property type="protein sequence ID" value="AUX38512.1"/>
    <property type="molecule type" value="Genomic_DNA"/>
</dbReference>
<dbReference type="NCBIfam" id="TIGR00937">
    <property type="entry name" value="2A51"/>
    <property type="match status" value="1"/>
</dbReference>
<dbReference type="GO" id="GO:0005886">
    <property type="term" value="C:plasma membrane"/>
    <property type="evidence" value="ECO:0007669"/>
    <property type="project" value="UniProtKB-SubCell"/>
</dbReference>
<gene>
    <name evidence="8" type="ORF">SOCE836_107560</name>
</gene>
<feature type="transmembrane region" description="Helical" evidence="7">
    <location>
        <begin position="270"/>
        <end position="291"/>
    </location>
</feature>
<sequence length="395" mass="40607">MGEGSVSGGARAPGEARGAALWELARLFFRLGVTAFGGPAAHVAMMEDEVVRRRGWMTREDFLDLYGATNLIPGPSSTELAIHIGHRRAGWAGLLVAGACFIVPAALITLGFAWGYVRFGAVPEMSALLYGVKPVIIAVVVQALWGLGRAGLRSKLSAGLAALCAGASLLGVHELAILAGAGALAVAFRVAAGRPQGSSPGVAGLVVPLAGGAATAAAAGVPFGLLPLFLFFFKVGSVLFGSGYVLLAFLRADLVERYGWMTEAQLLDAVAVGQVTPGPVFTTATFIGYFLGRGPGALVATLGIFLPAFFFVALSGPLIPRVRRSAVASAFLDGVNAASLALMAVVSYRLARAALVDWLTGALAIVATLLLVRYRVSSLWLILAGAAIGVLSVHL</sequence>
<proteinExistence type="inferred from homology"/>
<dbReference type="InterPro" id="IPR003370">
    <property type="entry name" value="Chromate_transpt"/>
</dbReference>
<dbReference type="RefSeq" id="WP_129580950.1">
    <property type="nucleotide sequence ID" value="NZ_CP012672.1"/>
</dbReference>
<evidence type="ECO:0000313" key="9">
    <source>
        <dbReference type="Proteomes" id="UP000295497"/>
    </source>
</evidence>
<dbReference type="Proteomes" id="UP000295497">
    <property type="component" value="Chromosome"/>
</dbReference>
<evidence type="ECO:0000256" key="3">
    <source>
        <dbReference type="ARBA" id="ARBA00022475"/>
    </source>
</evidence>
<evidence type="ECO:0000256" key="7">
    <source>
        <dbReference type="SAM" id="Phobius"/>
    </source>
</evidence>
<name>A0A4V0NI07_SORCE</name>
<protein>
    <submittedName>
        <fullName evidence="8">Chromate transporter</fullName>
    </submittedName>
</protein>
<feature type="transmembrane region" description="Helical" evidence="7">
    <location>
        <begin position="228"/>
        <end position="250"/>
    </location>
</feature>
<reference evidence="8 9" key="1">
    <citation type="submission" date="2015-09" db="EMBL/GenBank/DDBJ databases">
        <title>Sorangium comparison.</title>
        <authorList>
            <person name="Zaburannyi N."/>
            <person name="Bunk B."/>
            <person name="Overmann J."/>
            <person name="Mueller R."/>
        </authorList>
    </citation>
    <scope>NUCLEOTIDE SEQUENCE [LARGE SCALE GENOMIC DNA]</scope>
    <source>
        <strain evidence="8 9">So ce836</strain>
    </source>
</reference>
<dbReference type="Pfam" id="PF02417">
    <property type="entry name" value="Chromate_transp"/>
    <property type="match status" value="2"/>
</dbReference>
<dbReference type="InterPro" id="IPR014047">
    <property type="entry name" value="Chr_Tranpt_l_chain"/>
</dbReference>
<comment type="similarity">
    <text evidence="2">Belongs to the chromate ion transporter (CHR) (TC 2.A.51) family.</text>
</comment>
<dbReference type="PANTHER" id="PTHR33567:SF3">
    <property type="entry name" value="CHROMATE ION TRANSPORTER (EUROFUNG)"/>
    <property type="match status" value="1"/>
</dbReference>
<feature type="transmembrane region" description="Helical" evidence="7">
    <location>
        <begin position="325"/>
        <end position="346"/>
    </location>
</feature>
<dbReference type="GO" id="GO:0015109">
    <property type="term" value="F:chromate transmembrane transporter activity"/>
    <property type="evidence" value="ECO:0007669"/>
    <property type="project" value="InterPro"/>
</dbReference>
<feature type="transmembrane region" description="Helical" evidence="7">
    <location>
        <begin position="298"/>
        <end position="319"/>
    </location>
</feature>
<feature type="transmembrane region" description="Helical" evidence="7">
    <location>
        <begin position="200"/>
        <end position="221"/>
    </location>
</feature>
<feature type="transmembrane region" description="Helical" evidence="7">
    <location>
        <begin position="378"/>
        <end position="394"/>
    </location>
</feature>
<dbReference type="AlphaFoldDB" id="A0A4V0NI07"/>
<dbReference type="PIRSF" id="PIRSF004810">
    <property type="entry name" value="ChrA"/>
    <property type="match status" value="1"/>
</dbReference>
<keyword evidence="4 7" id="KW-0812">Transmembrane</keyword>